<organism evidence="2 3">
    <name type="scientific">Tachysurus vachellii</name>
    <name type="common">Darkbarbel catfish</name>
    <name type="synonym">Pelteobagrus vachellii</name>
    <dbReference type="NCBI Taxonomy" id="175792"/>
    <lineage>
        <taxon>Eukaryota</taxon>
        <taxon>Metazoa</taxon>
        <taxon>Chordata</taxon>
        <taxon>Craniata</taxon>
        <taxon>Vertebrata</taxon>
        <taxon>Euteleostomi</taxon>
        <taxon>Actinopterygii</taxon>
        <taxon>Neopterygii</taxon>
        <taxon>Teleostei</taxon>
        <taxon>Ostariophysi</taxon>
        <taxon>Siluriformes</taxon>
        <taxon>Bagridae</taxon>
        <taxon>Tachysurus</taxon>
    </lineage>
</organism>
<reference evidence="2" key="1">
    <citation type="submission" date="2023-08" db="EMBL/GenBank/DDBJ databases">
        <title>Pelteobagrus vachellii genome.</title>
        <authorList>
            <person name="Liu H."/>
        </authorList>
    </citation>
    <scope>NUCLEOTIDE SEQUENCE</scope>
    <source>
        <strain evidence="2">PRFRI_2022a</strain>
        <tissue evidence="2">Muscle</tissue>
    </source>
</reference>
<dbReference type="InterPro" id="IPR015095">
    <property type="entry name" value="AlkB_hom8_N"/>
</dbReference>
<proteinExistence type="predicted"/>
<dbReference type="AlphaFoldDB" id="A0AA88P4E1"/>
<evidence type="ECO:0000313" key="3">
    <source>
        <dbReference type="Proteomes" id="UP001187315"/>
    </source>
</evidence>
<protein>
    <recommendedName>
        <fullName evidence="1">Alkylated DNA repair protein AlkB homologue 8 N-terminal domain-containing protein</fullName>
    </recommendedName>
</protein>
<dbReference type="EMBL" id="JAVHJS010000003">
    <property type="protein sequence ID" value="KAK2864559.1"/>
    <property type="molecule type" value="Genomic_DNA"/>
</dbReference>
<accession>A0AA88P4E1</accession>
<sequence>MLMSLIQDGNESAYRQEFLGTTISQDLKWECNINSIIKKAQQRMYFLRQLRQYVCSTTGAADAVLHCSH</sequence>
<gene>
    <name evidence="2" type="ORF">Q7C36_003713</name>
</gene>
<dbReference type="GO" id="GO:0016706">
    <property type="term" value="F:2-oxoglutarate-dependent dioxygenase activity"/>
    <property type="evidence" value="ECO:0007669"/>
    <property type="project" value="InterPro"/>
</dbReference>
<evidence type="ECO:0000313" key="2">
    <source>
        <dbReference type="EMBL" id="KAK2864559.1"/>
    </source>
</evidence>
<dbReference type="Proteomes" id="UP001187315">
    <property type="component" value="Unassembled WGS sequence"/>
</dbReference>
<dbReference type="GO" id="GO:0008168">
    <property type="term" value="F:methyltransferase activity"/>
    <property type="evidence" value="ECO:0007669"/>
    <property type="project" value="InterPro"/>
</dbReference>
<name>A0AA88P4E1_TACVA</name>
<comment type="caution">
    <text evidence="2">The sequence shown here is derived from an EMBL/GenBank/DDBJ whole genome shotgun (WGS) entry which is preliminary data.</text>
</comment>
<feature type="domain" description="Alkylated DNA repair protein AlkB homologue 8 N-terminal" evidence="1">
    <location>
        <begin position="29"/>
        <end position="52"/>
    </location>
</feature>
<keyword evidence="3" id="KW-1185">Reference proteome</keyword>
<dbReference type="Pfam" id="PF09004">
    <property type="entry name" value="ALKBH8_N"/>
    <property type="match status" value="1"/>
</dbReference>
<evidence type="ECO:0000259" key="1">
    <source>
        <dbReference type="Pfam" id="PF09004"/>
    </source>
</evidence>